<evidence type="ECO:0000313" key="7">
    <source>
        <dbReference type="EMBL" id="AMC93730.1"/>
    </source>
</evidence>
<dbReference type="OrthoDB" id="9802471at2"/>
<dbReference type="Proteomes" id="UP000063781">
    <property type="component" value="Chromosome"/>
</dbReference>
<dbReference type="Pfam" id="PF00213">
    <property type="entry name" value="OSCP"/>
    <property type="match status" value="1"/>
</dbReference>
<dbReference type="RefSeq" id="WP_067632781.1">
    <property type="nucleotide sequence ID" value="NZ_CP013213.1"/>
</dbReference>
<evidence type="ECO:0000256" key="6">
    <source>
        <dbReference type="ARBA" id="ARBA00023310"/>
    </source>
</evidence>
<dbReference type="EMBL" id="CP013213">
    <property type="protein sequence ID" value="AMC93730.1"/>
    <property type="molecule type" value="Genomic_DNA"/>
</dbReference>
<accession>A0A0X8H0A4</accession>
<gene>
    <name evidence="7" type="ORF">AOC36_06955</name>
</gene>
<keyword evidence="3" id="KW-0375">Hydrogen ion transport</keyword>
<dbReference type="InterPro" id="IPR000711">
    <property type="entry name" value="ATPase_OSCP/dsu"/>
</dbReference>
<dbReference type="STRING" id="1514105.AOC36_06955"/>
<keyword evidence="8" id="KW-1185">Reference proteome</keyword>
<name>A0A0X8H0A4_9FIRM</name>
<keyword evidence="2" id="KW-0813">Transport</keyword>
<evidence type="ECO:0000256" key="1">
    <source>
        <dbReference type="ARBA" id="ARBA00004370"/>
    </source>
</evidence>
<protein>
    <submittedName>
        <fullName evidence="7">Uncharacterized protein</fullName>
    </submittedName>
</protein>
<dbReference type="GO" id="GO:0016020">
    <property type="term" value="C:membrane"/>
    <property type="evidence" value="ECO:0007669"/>
    <property type="project" value="UniProtKB-SubCell"/>
</dbReference>
<comment type="subcellular location">
    <subcellularLocation>
        <location evidence="1">Membrane</location>
    </subcellularLocation>
</comment>
<evidence type="ECO:0000256" key="2">
    <source>
        <dbReference type="ARBA" id="ARBA00022448"/>
    </source>
</evidence>
<evidence type="ECO:0000256" key="5">
    <source>
        <dbReference type="ARBA" id="ARBA00023136"/>
    </source>
</evidence>
<dbReference type="KEGG" id="erl:AOC36_06955"/>
<reference evidence="7 8" key="1">
    <citation type="submission" date="2015-10" db="EMBL/GenBank/DDBJ databases">
        <title>Erysipelothrix larvae sp. LV19 isolated from the larval gut of the rhinoceros beetle, Trypoxylus dichotomus.</title>
        <authorList>
            <person name="Lim S."/>
            <person name="Kim B.-C."/>
        </authorList>
    </citation>
    <scope>NUCLEOTIDE SEQUENCE [LARGE SCALE GENOMIC DNA]</scope>
    <source>
        <strain evidence="7 8">LV19</strain>
    </source>
</reference>
<dbReference type="AlphaFoldDB" id="A0A0X8H0A4"/>
<keyword evidence="5" id="KW-0472">Membrane</keyword>
<keyword evidence="6" id="KW-0066">ATP synthesis</keyword>
<keyword evidence="4" id="KW-0406">Ion transport</keyword>
<evidence type="ECO:0000313" key="8">
    <source>
        <dbReference type="Proteomes" id="UP000063781"/>
    </source>
</evidence>
<sequence length="170" mass="19990">MQVHEIYAHAFYQLMVDDPVHYYREFRTIARILHAVPQITSTLMFNPNRIEEIADLLFFEVSEIVKRMIYILLEDGMLDQIDQIQQSMRNLLVDDGFWITCIIETSEPMSKGYYEKIKTKVDVIYHGEIEYEIQVNPFLKSGIRLFINDTVLDFSLGGRFQKLVEEVSNG</sequence>
<organism evidence="7 8">
    <name type="scientific">Erysipelothrix larvae</name>
    <dbReference type="NCBI Taxonomy" id="1514105"/>
    <lineage>
        <taxon>Bacteria</taxon>
        <taxon>Bacillati</taxon>
        <taxon>Bacillota</taxon>
        <taxon>Erysipelotrichia</taxon>
        <taxon>Erysipelotrichales</taxon>
        <taxon>Erysipelotrichaceae</taxon>
        <taxon>Erysipelothrix</taxon>
    </lineage>
</organism>
<evidence type="ECO:0000256" key="4">
    <source>
        <dbReference type="ARBA" id="ARBA00023065"/>
    </source>
</evidence>
<dbReference type="GO" id="GO:0046933">
    <property type="term" value="F:proton-transporting ATP synthase activity, rotational mechanism"/>
    <property type="evidence" value="ECO:0007669"/>
    <property type="project" value="InterPro"/>
</dbReference>
<proteinExistence type="predicted"/>
<evidence type="ECO:0000256" key="3">
    <source>
        <dbReference type="ARBA" id="ARBA00022781"/>
    </source>
</evidence>